<protein>
    <submittedName>
        <fullName evidence="1">Uncharacterized protein</fullName>
    </submittedName>
</protein>
<comment type="caution">
    <text evidence="1">The sequence shown here is derived from an EMBL/GenBank/DDBJ whole genome shotgun (WGS) entry which is preliminary data.</text>
</comment>
<proteinExistence type="predicted"/>
<organism evidence="1 2">
    <name type="scientific">Agrobacterium tumefaciens</name>
    <dbReference type="NCBI Taxonomy" id="358"/>
    <lineage>
        <taxon>Bacteria</taxon>
        <taxon>Pseudomonadati</taxon>
        <taxon>Pseudomonadota</taxon>
        <taxon>Alphaproteobacteria</taxon>
        <taxon>Hyphomicrobiales</taxon>
        <taxon>Rhizobiaceae</taxon>
        <taxon>Rhizobium/Agrobacterium group</taxon>
        <taxon>Agrobacterium</taxon>
        <taxon>Agrobacterium tumefaciens complex</taxon>
    </lineage>
</organism>
<accession>A0AA44F3P8</accession>
<dbReference type="RefSeq" id="WP_141682277.1">
    <property type="nucleotide sequence ID" value="NZ_CP123840.1"/>
</dbReference>
<reference evidence="1" key="1">
    <citation type="journal article" date="2020" name="Science">
        <title>Unexpected conservation and global transmission of agrobacterial virulence plasmids.</title>
        <authorList>
            <person name="Weisberg A.J."/>
            <person name="Davis E.W. 2nd"/>
            <person name="Tabima J."/>
            <person name="Belcher M.S."/>
            <person name="Miller M."/>
            <person name="Kuo C.H."/>
            <person name="Loper J.E."/>
            <person name="Grunwald N.J."/>
            <person name="Putnam M.L."/>
            <person name="Chang J.H."/>
        </authorList>
    </citation>
    <scope>NUCLEOTIDE SEQUENCE</scope>
    <source>
        <strain evidence="1">17-1853-1a</strain>
    </source>
</reference>
<dbReference type="Proteomes" id="UP000702952">
    <property type="component" value="Unassembled WGS sequence"/>
</dbReference>
<gene>
    <name evidence="1" type="ORF">G6M46_06690</name>
</gene>
<dbReference type="EMBL" id="JAAMAY010000007">
    <property type="protein sequence ID" value="NTC27848.1"/>
    <property type="molecule type" value="Genomic_DNA"/>
</dbReference>
<evidence type="ECO:0000313" key="1">
    <source>
        <dbReference type="EMBL" id="NTC27848.1"/>
    </source>
</evidence>
<name>A0AA44F3P8_AGRTU</name>
<dbReference type="AlphaFoldDB" id="A0AA44F3P8"/>
<sequence length="92" mass="10325">MARLTTDGDWLNEDAVKVLILEHRMAALRMGFDDLLAALYPVTQFRTALLDGSLPLINFFSNLILPLWDAKDDKFGVRWSRLAGALLSPKHG</sequence>
<evidence type="ECO:0000313" key="2">
    <source>
        <dbReference type="Proteomes" id="UP000702952"/>
    </source>
</evidence>